<dbReference type="InterPro" id="IPR016181">
    <property type="entry name" value="Acyl_CoA_acyltransferase"/>
</dbReference>
<evidence type="ECO:0000313" key="2">
    <source>
        <dbReference type="EMBL" id="ERK00667.1"/>
    </source>
</evidence>
<protein>
    <recommendedName>
        <fullName evidence="1">N-acetyltransferase domain-containing protein</fullName>
    </recommendedName>
</protein>
<accession>U2KQB4</accession>
<name>U2KQB4_9BACT</name>
<evidence type="ECO:0000313" key="3">
    <source>
        <dbReference type="Proteomes" id="UP000016600"/>
    </source>
</evidence>
<feature type="domain" description="N-acetyltransferase" evidence="1">
    <location>
        <begin position="1"/>
        <end position="75"/>
    </location>
</feature>
<dbReference type="Gene3D" id="3.40.630.30">
    <property type="match status" value="1"/>
</dbReference>
<evidence type="ECO:0000259" key="1">
    <source>
        <dbReference type="PROSITE" id="PS51729"/>
    </source>
</evidence>
<dbReference type="PROSITE" id="PS51729">
    <property type="entry name" value="GNAT_YJDJ"/>
    <property type="match status" value="1"/>
</dbReference>
<dbReference type="InterPro" id="IPR045057">
    <property type="entry name" value="Gcn5-rel_NAT"/>
</dbReference>
<dbReference type="PANTHER" id="PTHR31435">
    <property type="entry name" value="PROTEIN NATD1"/>
    <property type="match status" value="1"/>
</dbReference>
<dbReference type="PANTHER" id="PTHR31435:SF9">
    <property type="entry name" value="PROTEIN NATD1"/>
    <property type="match status" value="1"/>
</dbReference>
<comment type="caution">
    <text evidence="2">The sequence shown here is derived from an EMBL/GenBank/DDBJ whole genome shotgun (WGS) entry which is preliminary data.</text>
</comment>
<dbReference type="EMBL" id="AWET01000036">
    <property type="protein sequence ID" value="ERK00667.1"/>
    <property type="molecule type" value="Genomic_DNA"/>
</dbReference>
<reference evidence="2 3" key="1">
    <citation type="submission" date="2013-08" db="EMBL/GenBank/DDBJ databases">
        <authorList>
            <person name="Durkin A.S."/>
            <person name="Haft D.R."/>
            <person name="McCorrison J."/>
            <person name="Torralba M."/>
            <person name="Gillis M."/>
            <person name="Haft D.H."/>
            <person name="Methe B."/>
            <person name="Sutton G."/>
            <person name="Nelson K.E."/>
        </authorList>
    </citation>
    <scope>NUCLEOTIDE SEQUENCE [LARGE SCALE GENOMIC DNA]</scope>
    <source>
        <strain evidence="2 3">F0068</strain>
    </source>
</reference>
<keyword evidence="3" id="KW-1185">Reference proteome</keyword>
<sequence length="75" mass="8367">MSADIEEHTAYVEYDLHDGVLDILHTYVPKPLEGRGIASKLVRAAYDYARKQGLEPTGTCSYAVAWLEKHPEYGG</sequence>
<gene>
    <name evidence="2" type="ORF">HMPREF1218_0569</name>
</gene>
<proteinExistence type="predicted"/>
<organism evidence="2 3">
    <name type="scientific">Hoylesella pleuritidis F0068</name>
    <dbReference type="NCBI Taxonomy" id="1081904"/>
    <lineage>
        <taxon>Bacteria</taxon>
        <taxon>Pseudomonadati</taxon>
        <taxon>Bacteroidota</taxon>
        <taxon>Bacteroidia</taxon>
        <taxon>Bacteroidales</taxon>
        <taxon>Prevotellaceae</taxon>
        <taxon>Hoylesella</taxon>
    </lineage>
</organism>
<dbReference type="SUPFAM" id="SSF55729">
    <property type="entry name" value="Acyl-CoA N-acyltransferases (Nat)"/>
    <property type="match status" value="1"/>
</dbReference>
<dbReference type="InterPro" id="IPR031165">
    <property type="entry name" value="GNAT_YJDJ"/>
</dbReference>
<dbReference type="PATRIC" id="fig|1081904.3.peg.1610"/>
<dbReference type="Pfam" id="PF14542">
    <property type="entry name" value="Acetyltransf_CG"/>
    <property type="match status" value="1"/>
</dbReference>
<dbReference type="CDD" id="cd04301">
    <property type="entry name" value="NAT_SF"/>
    <property type="match status" value="1"/>
</dbReference>
<dbReference type="Proteomes" id="UP000016600">
    <property type="component" value="Unassembled WGS sequence"/>
</dbReference>
<dbReference type="AlphaFoldDB" id="U2KQB4"/>